<evidence type="ECO:0000259" key="20">
    <source>
        <dbReference type="PROSITE" id="PS50089"/>
    </source>
</evidence>
<dbReference type="Gene3D" id="3.30.40.10">
    <property type="entry name" value="Zinc/RING finger domain, C3HC4 (zinc finger)"/>
    <property type="match status" value="1"/>
</dbReference>
<dbReference type="InterPro" id="IPR013083">
    <property type="entry name" value="Znf_RING/FYVE/PHD"/>
</dbReference>
<comment type="similarity">
    <text evidence="4">Belongs to the pex2/pex10/pex12 family.</text>
</comment>
<evidence type="ECO:0000256" key="4">
    <source>
        <dbReference type="ARBA" id="ARBA00008704"/>
    </source>
</evidence>
<dbReference type="GO" id="GO:0000151">
    <property type="term" value="C:ubiquitin ligase complex"/>
    <property type="evidence" value="ECO:0007669"/>
    <property type="project" value="EnsemblFungi"/>
</dbReference>
<keyword evidence="16" id="KW-0472">Membrane</keyword>
<dbReference type="GO" id="GO:0016562">
    <property type="term" value="P:protein import into peroxisome matrix, receptor recycling"/>
    <property type="evidence" value="ECO:0007669"/>
    <property type="project" value="EnsemblFungi"/>
</dbReference>
<evidence type="ECO:0000256" key="16">
    <source>
        <dbReference type="ARBA" id="ARBA00023136"/>
    </source>
</evidence>
<keyword evidence="13" id="KW-0862">Zinc</keyword>
<evidence type="ECO:0000256" key="10">
    <source>
        <dbReference type="ARBA" id="ARBA00022723"/>
    </source>
</evidence>
<dbReference type="InterPro" id="IPR001841">
    <property type="entry name" value="Znf_RING"/>
</dbReference>
<accession>A0A1E4TYG4</accession>
<dbReference type="EC" id="2.3.2.27" evidence="5"/>
<comment type="pathway">
    <text evidence="3">Protein modification; protein ubiquitination.</text>
</comment>
<comment type="catalytic activity">
    <reaction evidence="1">
        <text>S-ubiquitinyl-[E2 ubiquitin-conjugating enzyme]-L-cysteine + [acceptor protein]-L-lysine = [E2 ubiquitin-conjugating enzyme]-L-cysteine + N(6)-ubiquitinyl-[acceptor protein]-L-lysine.</text>
        <dbReference type="EC" id="2.3.2.27"/>
    </reaction>
</comment>
<keyword evidence="22" id="KW-1185">Reference proteome</keyword>
<dbReference type="GO" id="GO:0044721">
    <property type="term" value="P:protein import into peroxisome matrix, substrate release"/>
    <property type="evidence" value="ECO:0007669"/>
    <property type="project" value="EnsemblFungi"/>
</dbReference>
<comment type="subcellular location">
    <subcellularLocation>
        <location evidence="2">Peroxisome membrane</location>
        <topology evidence="2">Multi-pass membrane protein</topology>
    </subcellularLocation>
</comment>
<evidence type="ECO:0000256" key="8">
    <source>
        <dbReference type="ARBA" id="ARBA00022679"/>
    </source>
</evidence>
<evidence type="ECO:0000256" key="17">
    <source>
        <dbReference type="ARBA" id="ARBA00023140"/>
    </source>
</evidence>
<dbReference type="GO" id="GO:0008320">
    <property type="term" value="F:protein transmembrane transporter activity"/>
    <property type="evidence" value="ECO:0007669"/>
    <property type="project" value="EnsemblFungi"/>
</dbReference>
<dbReference type="InterPro" id="IPR006845">
    <property type="entry name" value="Pex_N"/>
</dbReference>
<dbReference type="InterPro" id="IPR025654">
    <property type="entry name" value="PEX2/10"/>
</dbReference>
<keyword evidence="6" id="KW-0813">Transport</keyword>
<proteinExistence type="inferred from homology"/>
<dbReference type="GO" id="GO:0043161">
    <property type="term" value="P:proteasome-mediated ubiquitin-dependent protein catabolic process"/>
    <property type="evidence" value="ECO:0007669"/>
    <property type="project" value="EnsemblFungi"/>
</dbReference>
<organism evidence="21 22">
    <name type="scientific">Pachysolen tannophilus NRRL Y-2460</name>
    <dbReference type="NCBI Taxonomy" id="669874"/>
    <lineage>
        <taxon>Eukaryota</taxon>
        <taxon>Fungi</taxon>
        <taxon>Dikarya</taxon>
        <taxon>Ascomycota</taxon>
        <taxon>Saccharomycotina</taxon>
        <taxon>Pichiomycetes</taxon>
        <taxon>Pachysolenaceae</taxon>
        <taxon>Pachysolen</taxon>
    </lineage>
</organism>
<dbReference type="Pfam" id="PF04757">
    <property type="entry name" value="Pex2_Pex12"/>
    <property type="match status" value="1"/>
</dbReference>
<dbReference type="GO" id="GO:0061630">
    <property type="term" value="F:ubiquitin protein ligase activity"/>
    <property type="evidence" value="ECO:0007669"/>
    <property type="project" value="UniProtKB-EC"/>
</dbReference>
<dbReference type="GO" id="GO:1990429">
    <property type="term" value="C:peroxisomal importomer complex"/>
    <property type="evidence" value="ECO:0007669"/>
    <property type="project" value="EnsemblFungi"/>
</dbReference>
<evidence type="ECO:0000256" key="9">
    <source>
        <dbReference type="ARBA" id="ARBA00022692"/>
    </source>
</evidence>
<dbReference type="GO" id="GO:0005778">
    <property type="term" value="C:peroxisomal membrane"/>
    <property type="evidence" value="ECO:0007669"/>
    <property type="project" value="UniProtKB-SubCell"/>
</dbReference>
<evidence type="ECO:0000256" key="11">
    <source>
        <dbReference type="ARBA" id="ARBA00022771"/>
    </source>
</evidence>
<evidence type="ECO:0000256" key="18">
    <source>
        <dbReference type="ARBA" id="ARBA00041230"/>
    </source>
</evidence>
<dbReference type="Pfam" id="PF13920">
    <property type="entry name" value="zf-C3HC4_3"/>
    <property type="match status" value="1"/>
</dbReference>
<evidence type="ECO:0000256" key="14">
    <source>
        <dbReference type="ARBA" id="ARBA00022927"/>
    </source>
</evidence>
<dbReference type="Proteomes" id="UP000094236">
    <property type="component" value="Unassembled WGS sequence"/>
</dbReference>
<keyword evidence="8" id="KW-0808">Transferase</keyword>
<dbReference type="GO" id="GO:0008270">
    <property type="term" value="F:zinc ion binding"/>
    <property type="evidence" value="ECO:0007669"/>
    <property type="project" value="UniProtKB-KW"/>
</dbReference>
<evidence type="ECO:0000313" key="22">
    <source>
        <dbReference type="Proteomes" id="UP000094236"/>
    </source>
</evidence>
<evidence type="ECO:0000256" key="12">
    <source>
        <dbReference type="ARBA" id="ARBA00022786"/>
    </source>
</evidence>
<evidence type="ECO:0000256" key="6">
    <source>
        <dbReference type="ARBA" id="ARBA00022448"/>
    </source>
</evidence>
<gene>
    <name evidence="21" type="ORF">PACTADRAFT_1370</name>
</gene>
<dbReference type="GO" id="GO:0006515">
    <property type="term" value="P:protein quality control for misfolded or incompletely synthesized proteins"/>
    <property type="evidence" value="ECO:0007669"/>
    <property type="project" value="EnsemblFungi"/>
</dbReference>
<dbReference type="STRING" id="669874.A0A1E4TYG4"/>
<keyword evidence="7" id="KW-0962">Peroxisome biogenesis</keyword>
<name>A0A1E4TYG4_PACTA</name>
<evidence type="ECO:0000256" key="2">
    <source>
        <dbReference type="ARBA" id="ARBA00004585"/>
    </source>
</evidence>
<dbReference type="CDD" id="cd16527">
    <property type="entry name" value="RING-HC_PEX10"/>
    <property type="match status" value="1"/>
</dbReference>
<keyword evidence="9" id="KW-0812">Transmembrane</keyword>
<dbReference type="PANTHER" id="PTHR23350">
    <property type="entry name" value="PEROXISOME ASSEMBLY PROTEIN 10"/>
    <property type="match status" value="1"/>
</dbReference>
<keyword evidence="17" id="KW-0576">Peroxisome</keyword>
<evidence type="ECO:0000256" key="19">
    <source>
        <dbReference type="PROSITE-ProRule" id="PRU00175"/>
    </source>
</evidence>
<dbReference type="PROSITE" id="PS00518">
    <property type="entry name" value="ZF_RING_1"/>
    <property type="match status" value="1"/>
</dbReference>
<keyword evidence="10" id="KW-0479">Metal-binding</keyword>
<dbReference type="AlphaFoldDB" id="A0A1E4TYG4"/>
<protein>
    <recommendedName>
        <fullName evidence="5">RING-type E3 ubiquitin transferase</fullName>
        <ecNumber evidence="5">2.3.2.27</ecNumber>
    </recommendedName>
    <alternativeName>
        <fullName evidence="18">Peroxin-10</fullName>
    </alternativeName>
</protein>
<dbReference type="SMART" id="SM00184">
    <property type="entry name" value="RING"/>
    <property type="match status" value="1"/>
</dbReference>
<keyword evidence="12" id="KW-0833">Ubl conjugation pathway</keyword>
<dbReference type="PANTHER" id="PTHR23350:SF0">
    <property type="entry name" value="PEROXISOME BIOGENESIS FACTOR 10"/>
    <property type="match status" value="1"/>
</dbReference>
<evidence type="ECO:0000256" key="13">
    <source>
        <dbReference type="ARBA" id="ARBA00022833"/>
    </source>
</evidence>
<evidence type="ECO:0000256" key="3">
    <source>
        <dbReference type="ARBA" id="ARBA00004906"/>
    </source>
</evidence>
<evidence type="ECO:0000256" key="7">
    <source>
        <dbReference type="ARBA" id="ARBA00022593"/>
    </source>
</evidence>
<dbReference type="EMBL" id="KV454012">
    <property type="protein sequence ID" value="ODV96786.1"/>
    <property type="molecule type" value="Genomic_DNA"/>
</dbReference>
<keyword evidence="15" id="KW-1133">Transmembrane helix</keyword>
<reference evidence="22" key="1">
    <citation type="submission" date="2016-05" db="EMBL/GenBank/DDBJ databases">
        <title>Comparative genomics of biotechnologically important yeasts.</title>
        <authorList>
            <consortium name="DOE Joint Genome Institute"/>
            <person name="Riley R."/>
            <person name="Haridas S."/>
            <person name="Wolfe K.H."/>
            <person name="Lopes M.R."/>
            <person name="Hittinger C.T."/>
            <person name="Goker M."/>
            <person name="Salamov A."/>
            <person name="Wisecaver J."/>
            <person name="Long T.M."/>
            <person name="Aerts A.L."/>
            <person name="Barry K."/>
            <person name="Choi C."/>
            <person name="Clum A."/>
            <person name="Coughlan A.Y."/>
            <person name="Deshpande S."/>
            <person name="Douglass A.P."/>
            <person name="Hanson S.J."/>
            <person name="Klenk H.-P."/>
            <person name="Labutti K."/>
            <person name="Lapidus A."/>
            <person name="Lindquist E."/>
            <person name="Lipzen A."/>
            <person name="Meier-Kolthoff J.P."/>
            <person name="Ohm R.A."/>
            <person name="Otillar R.P."/>
            <person name="Pangilinan J."/>
            <person name="Peng Y."/>
            <person name="Rokas A."/>
            <person name="Rosa C.A."/>
            <person name="Scheuner C."/>
            <person name="Sibirny A.A."/>
            <person name="Slot J.C."/>
            <person name="Stielow J.B."/>
            <person name="Sun H."/>
            <person name="Kurtzman C.P."/>
            <person name="Blackwell M."/>
            <person name="Grigoriev I.V."/>
            <person name="Jeffries T.W."/>
        </authorList>
    </citation>
    <scope>NUCLEOTIDE SEQUENCE [LARGE SCALE GENOMIC DNA]</scope>
    <source>
        <strain evidence="22">NRRL Y-2460</strain>
    </source>
</reference>
<feature type="domain" description="RING-type" evidence="20">
    <location>
        <begin position="293"/>
        <end position="331"/>
    </location>
</feature>
<sequence length="343" mass="39391">MNLVDESNKIKGRKPYLQFSDAPAIVRSHQKDSYFQAVLRSNLQNVLQIFKGQRFVHTHPEELTILSKFVYLSLTTLLGSKTLGEEYTDLIYVSKDGKKLPALAKRLGFVLSYSLLPYIFVLLTKKLRSIDSEADEEKKDNSFLVKIKKFLSSIHYKSLMDTIMNIHIALFYLNGKYYNLSKRLFGLRYAFGHRVDEKNHNTGSYEFLGALILLQFFFKISNKISEVINKNNITSKEESQLESDDKRKSVSDILQGIPSEEEEEEKAQTSKNNVIDLSNAEHLPYIPEASRKCILCLSYMVNPSAAPCGHCFCWTCITNWCSERPECPLCRQAVFTQNILPLR</sequence>
<dbReference type="OrthoDB" id="6270329at2759"/>
<dbReference type="InterPro" id="IPR017907">
    <property type="entry name" value="Znf_RING_CS"/>
</dbReference>
<evidence type="ECO:0000313" key="21">
    <source>
        <dbReference type="EMBL" id="ODV96786.1"/>
    </source>
</evidence>
<keyword evidence="14" id="KW-0653">Protein transport</keyword>
<evidence type="ECO:0000256" key="15">
    <source>
        <dbReference type="ARBA" id="ARBA00022989"/>
    </source>
</evidence>
<keyword evidence="11 19" id="KW-0863">Zinc-finger</keyword>
<dbReference type="SUPFAM" id="SSF57850">
    <property type="entry name" value="RING/U-box"/>
    <property type="match status" value="1"/>
</dbReference>
<evidence type="ECO:0000256" key="1">
    <source>
        <dbReference type="ARBA" id="ARBA00000900"/>
    </source>
</evidence>
<dbReference type="PROSITE" id="PS50089">
    <property type="entry name" value="ZF_RING_2"/>
    <property type="match status" value="1"/>
</dbReference>
<dbReference type="GO" id="GO:0000209">
    <property type="term" value="P:protein polyubiquitination"/>
    <property type="evidence" value="ECO:0007669"/>
    <property type="project" value="EnsemblFungi"/>
</dbReference>
<evidence type="ECO:0000256" key="5">
    <source>
        <dbReference type="ARBA" id="ARBA00012483"/>
    </source>
</evidence>